<comment type="subcellular location">
    <subcellularLocation>
        <location evidence="12">Cell membrane</location>
        <topology evidence="12">Multi-pass membrane protein</topology>
    </subcellularLocation>
    <subcellularLocation>
        <location evidence="1">Membrane</location>
        <topology evidence="1">Multi-pass membrane protein</topology>
    </subcellularLocation>
</comment>
<evidence type="ECO:0000313" key="18">
    <source>
        <dbReference type="Proteomes" id="UP000199518"/>
    </source>
</evidence>
<evidence type="ECO:0000256" key="3">
    <source>
        <dbReference type="ARBA" id="ARBA00022448"/>
    </source>
</evidence>
<sequence length="291" mass="33384">MKWFWCIFFMIWPVLAIAVCLLAPSQGWWFPGESASPLGRRIDSLFYIILWITTVVFIGTQVALGYVLFKGAKRTEPGSQEKAWYSHGRHELEVIWSVVPAIVLLFIALYQMDVWAEFRVKDAFPRKRMEDVLTRLKQVRTSRDTLALAEVSGRQFEWRIRYPGFDANGNLLPLMPDPQPTDLYSVNDLHLPAGAPVMINLKSQDVQHSFFLPELRIKQDAVPGLVIPVWFEADTPRTFQLLCAELCGWGHYKMAANFVADTEENFLKYLKDLQQKQNYDGIPTQPATGVD</sequence>
<keyword evidence="8 12" id="KW-0249">Electron transport</keyword>
<dbReference type="Pfam" id="PF02790">
    <property type="entry name" value="COX2_TM"/>
    <property type="match status" value="1"/>
</dbReference>
<dbReference type="InterPro" id="IPR036257">
    <property type="entry name" value="Cyt_c_oxidase_su2_TM_sf"/>
</dbReference>
<dbReference type="PROSITE" id="PS50857">
    <property type="entry name" value="COX2_CUA"/>
    <property type="match status" value="1"/>
</dbReference>
<dbReference type="STRING" id="1576369.SAMN05421753_10315"/>
<protein>
    <recommendedName>
        <fullName evidence="13">Cytochrome c oxidase subunit 2</fullName>
        <ecNumber evidence="13">7.1.1.9</ecNumber>
    </recommendedName>
</protein>
<dbReference type="SUPFAM" id="SSF49503">
    <property type="entry name" value="Cupredoxins"/>
    <property type="match status" value="1"/>
</dbReference>
<dbReference type="InterPro" id="IPR008972">
    <property type="entry name" value="Cupredoxin"/>
</dbReference>
<evidence type="ECO:0000256" key="10">
    <source>
        <dbReference type="ARBA" id="ARBA00023008"/>
    </source>
</evidence>
<dbReference type="RefSeq" id="WP_245764517.1">
    <property type="nucleotide sequence ID" value="NZ_FOQD01000003.1"/>
</dbReference>
<evidence type="ECO:0000259" key="15">
    <source>
        <dbReference type="PROSITE" id="PS50857"/>
    </source>
</evidence>
<dbReference type="GO" id="GO:0005886">
    <property type="term" value="C:plasma membrane"/>
    <property type="evidence" value="ECO:0007669"/>
    <property type="project" value="UniProtKB-SubCell"/>
</dbReference>
<dbReference type="InterPro" id="IPR045187">
    <property type="entry name" value="CcO_II"/>
</dbReference>
<comment type="cofactor">
    <cofactor evidence="13">
        <name>Cu cation</name>
        <dbReference type="ChEBI" id="CHEBI:23378"/>
    </cofactor>
    <text evidence="13">Binds a copper A center.</text>
</comment>
<comment type="function">
    <text evidence="13">Subunits I and II form the functional core of the enzyme complex. Electrons originating in cytochrome c are transferred via heme a and Cu(A) to the binuclear center formed by heme a3 and Cu(B).</text>
</comment>
<keyword evidence="4 12" id="KW-0679">Respiratory chain</keyword>
<evidence type="ECO:0000313" key="17">
    <source>
        <dbReference type="EMBL" id="SFH79488.1"/>
    </source>
</evidence>
<comment type="similarity">
    <text evidence="2 12">Belongs to the cytochrome c oxidase subunit 2 family.</text>
</comment>
<dbReference type="PRINTS" id="PR01166">
    <property type="entry name" value="CYCOXIDASEII"/>
</dbReference>
<dbReference type="PROSITE" id="PS50999">
    <property type="entry name" value="COX2_TM"/>
    <property type="match status" value="1"/>
</dbReference>
<dbReference type="InterPro" id="IPR011759">
    <property type="entry name" value="Cyt_c_oxidase_su2_TM_dom"/>
</dbReference>
<dbReference type="SUPFAM" id="SSF81464">
    <property type="entry name" value="Cytochrome c oxidase subunit II-like, transmembrane region"/>
    <property type="match status" value="1"/>
</dbReference>
<dbReference type="Pfam" id="PF00116">
    <property type="entry name" value="COX2"/>
    <property type="match status" value="1"/>
</dbReference>
<feature type="domain" description="Cytochrome oxidase subunit II copper A binding" evidence="15">
    <location>
        <begin position="144"/>
        <end position="272"/>
    </location>
</feature>
<keyword evidence="10 13" id="KW-0186">Copper</keyword>
<dbReference type="EC" id="7.1.1.9" evidence="13"/>
<dbReference type="PANTHER" id="PTHR22888:SF9">
    <property type="entry name" value="CYTOCHROME C OXIDASE SUBUNIT 2"/>
    <property type="match status" value="1"/>
</dbReference>
<proteinExistence type="inferred from homology"/>
<dbReference type="InterPro" id="IPR002429">
    <property type="entry name" value="CcO_II-like_C"/>
</dbReference>
<keyword evidence="5 12" id="KW-0812">Transmembrane</keyword>
<keyword evidence="18" id="KW-1185">Reference proteome</keyword>
<keyword evidence="11 14" id="KW-0472">Membrane</keyword>
<evidence type="ECO:0000256" key="14">
    <source>
        <dbReference type="SAM" id="Phobius"/>
    </source>
</evidence>
<evidence type="ECO:0000256" key="6">
    <source>
        <dbReference type="ARBA" id="ARBA00022723"/>
    </source>
</evidence>
<feature type="transmembrane region" description="Helical" evidence="14">
    <location>
        <begin position="46"/>
        <end position="69"/>
    </location>
</feature>
<organism evidence="17 18">
    <name type="scientific">Planctomicrobium piriforme</name>
    <dbReference type="NCBI Taxonomy" id="1576369"/>
    <lineage>
        <taxon>Bacteria</taxon>
        <taxon>Pseudomonadati</taxon>
        <taxon>Planctomycetota</taxon>
        <taxon>Planctomycetia</taxon>
        <taxon>Planctomycetales</taxon>
        <taxon>Planctomycetaceae</taxon>
        <taxon>Planctomicrobium</taxon>
    </lineage>
</organism>
<keyword evidence="7" id="KW-1278">Translocase</keyword>
<evidence type="ECO:0000256" key="11">
    <source>
        <dbReference type="ARBA" id="ARBA00023136"/>
    </source>
</evidence>
<dbReference type="Gene3D" id="2.60.40.420">
    <property type="entry name" value="Cupredoxins - blue copper proteins"/>
    <property type="match status" value="1"/>
</dbReference>
<evidence type="ECO:0000256" key="4">
    <source>
        <dbReference type="ARBA" id="ARBA00022660"/>
    </source>
</evidence>
<dbReference type="Proteomes" id="UP000199518">
    <property type="component" value="Unassembled WGS sequence"/>
</dbReference>
<comment type="catalytic activity">
    <reaction evidence="13">
        <text>4 Fe(II)-[cytochrome c] + O2 + 8 H(+)(in) = 4 Fe(III)-[cytochrome c] + 2 H2O + 4 H(+)(out)</text>
        <dbReference type="Rhea" id="RHEA:11436"/>
        <dbReference type="Rhea" id="RHEA-COMP:10350"/>
        <dbReference type="Rhea" id="RHEA-COMP:14399"/>
        <dbReference type="ChEBI" id="CHEBI:15377"/>
        <dbReference type="ChEBI" id="CHEBI:15378"/>
        <dbReference type="ChEBI" id="CHEBI:15379"/>
        <dbReference type="ChEBI" id="CHEBI:29033"/>
        <dbReference type="ChEBI" id="CHEBI:29034"/>
        <dbReference type="EC" id="7.1.1.9"/>
    </reaction>
</comment>
<dbReference type="PANTHER" id="PTHR22888">
    <property type="entry name" value="CYTOCHROME C OXIDASE, SUBUNIT II"/>
    <property type="match status" value="1"/>
</dbReference>
<reference evidence="18" key="1">
    <citation type="submission" date="2016-10" db="EMBL/GenBank/DDBJ databases">
        <authorList>
            <person name="Varghese N."/>
            <person name="Submissions S."/>
        </authorList>
    </citation>
    <scope>NUCLEOTIDE SEQUENCE [LARGE SCALE GENOMIC DNA]</scope>
    <source>
        <strain evidence="18">DSM 26348</strain>
    </source>
</reference>
<dbReference type="Gene3D" id="1.10.287.90">
    <property type="match status" value="1"/>
</dbReference>
<dbReference type="EMBL" id="FOQD01000003">
    <property type="protein sequence ID" value="SFH79488.1"/>
    <property type="molecule type" value="Genomic_DNA"/>
</dbReference>
<dbReference type="InterPro" id="IPR001505">
    <property type="entry name" value="Copper_CuA"/>
</dbReference>
<evidence type="ECO:0000256" key="9">
    <source>
        <dbReference type="ARBA" id="ARBA00022989"/>
    </source>
</evidence>
<evidence type="ECO:0000256" key="7">
    <source>
        <dbReference type="ARBA" id="ARBA00022967"/>
    </source>
</evidence>
<feature type="domain" description="Cytochrome oxidase subunit II transmembrane region profile" evidence="16">
    <location>
        <begin position="22"/>
        <end position="122"/>
    </location>
</feature>
<evidence type="ECO:0000256" key="13">
    <source>
        <dbReference type="RuleBase" id="RU004024"/>
    </source>
</evidence>
<gene>
    <name evidence="17" type="ORF">SAMN05421753_10315</name>
</gene>
<evidence type="ECO:0000256" key="12">
    <source>
        <dbReference type="RuleBase" id="RU000456"/>
    </source>
</evidence>
<dbReference type="GO" id="GO:0004129">
    <property type="term" value="F:cytochrome-c oxidase activity"/>
    <property type="evidence" value="ECO:0007669"/>
    <property type="project" value="UniProtKB-EC"/>
</dbReference>
<keyword evidence="6 13" id="KW-0479">Metal-binding</keyword>
<evidence type="ECO:0000256" key="5">
    <source>
        <dbReference type="ARBA" id="ARBA00022692"/>
    </source>
</evidence>
<evidence type="ECO:0000256" key="8">
    <source>
        <dbReference type="ARBA" id="ARBA00022982"/>
    </source>
</evidence>
<dbReference type="GO" id="GO:0005507">
    <property type="term" value="F:copper ion binding"/>
    <property type="evidence" value="ECO:0007669"/>
    <property type="project" value="InterPro"/>
</dbReference>
<dbReference type="PROSITE" id="PS00078">
    <property type="entry name" value="COX2"/>
    <property type="match status" value="1"/>
</dbReference>
<evidence type="ECO:0000256" key="1">
    <source>
        <dbReference type="ARBA" id="ARBA00004141"/>
    </source>
</evidence>
<evidence type="ECO:0000259" key="16">
    <source>
        <dbReference type="PROSITE" id="PS50999"/>
    </source>
</evidence>
<name>A0A1I3CYM0_9PLAN</name>
<feature type="transmembrane region" description="Helical" evidence="14">
    <location>
        <begin position="90"/>
        <end position="110"/>
    </location>
</feature>
<evidence type="ECO:0000256" key="2">
    <source>
        <dbReference type="ARBA" id="ARBA00007866"/>
    </source>
</evidence>
<dbReference type="GO" id="GO:0042773">
    <property type="term" value="P:ATP synthesis coupled electron transport"/>
    <property type="evidence" value="ECO:0007669"/>
    <property type="project" value="TreeGrafter"/>
</dbReference>
<keyword evidence="3 12" id="KW-0813">Transport</keyword>
<keyword evidence="9 14" id="KW-1133">Transmembrane helix</keyword>
<accession>A0A1I3CYM0</accession>
<dbReference type="AlphaFoldDB" id="A0A1I3CYM0"/>